<dbReference type="SUPFAM" id="SSF53098">
    <property type="entry name" value="Ribonuclease H-like"/>
    <property type="match status" value="1"/>
</dbReference>
<organism evidence="2 3">
    <name type="scientific">Acer negundo</name>
    <name type="common">Box elder</name>
    <dbReference type="NCBI Taxonomy" id="4023"/>
    <lineage>
        <taxon>Eukaryota</taxon>
        <taxon>Viridiplantae</taxon>
        <taxon>Streptophyta</taxon>
        <taxon>Embryophyta</taxon>
        <taxon>Tracheophyta</taxon>
        <taxon>Spermatophyta</taxon>
        <taxon>Magnoliopsida</taxon>
        <taxon>eudicotyledons</taxon>
        <taxon>Gunneridae</taxon>
        <taxon>Pentapetalae</taxon>
        <taxon>rosids</taxon>
        <taxon>malvids</taxon>
        <taxon>Sapindales</taxon>
        <taxon>Sapindaceae</taxon>
        <taxon>Hippocastanoideae</taxon>
        <taxon>Acereae</taxon>
        <taxon>Acer</taxon>
    </lineage>
</organism>
<dbReference type="PANTHER" id="PTHR47074:SF75">
    <property type="entry name" value="RNASE H TYPE-1 DOMAIN-CONTAINING PROTEIN"/>
    <property type="match status" value="1"/>
</dbReference>
<feature type="domain" description="RNase H type-1" evidence="1">
    <location>
        <begin position="149"/>
        <end position="270"/>
    </location>
</feature>
<dbReference type="AlphaFoldDB" id="A0AAD5NSE2"/>
<evidence type="ECO:0000259" key="1">
    <source>
        <dbReference type="Pfam" id="PF13456"/>
    </source>
</evidence>
<dbReference type="Gene3D" id="3.30.420.10">
    <property type="entry name" value="Ribonuclease H-like superfamily/Ribonuclease H"/>
    <property type="match status" value="1"/>
</dbReference>
<name>A0AAD5NSE2_ACENE</name>
<dbReference type="PANTHER" id="PTHR47074">
    <property type="entry name" value="BNAC02G40300D PROTEIN"/>
    <property type="match status" value="1"/>
</dbReference>
<evidence type="ECO:0000313" key="3">
    <source>
        <dbReference type="Proteomes" id="UP001064489"/>
    </source>
</evidence>
<dbReference type="InterPro" id="IPR052929">
    <property type="entry name" value="RNase_H-like_EbsB-rel"/>
</dbReference>
<dbReference type="InterPro" id="IPR002156">
    <property type="entry name" value="RNaseH_domain"/>
</dbReference>
<reference evidence="2" key="1">
    <citation type="journal article" date="2022" name="Plant J.">
        <title>Strategies of tolerance reflected in two North American maple genomes.</title>
        <authorList>
            <person name="McEvoy S.L."/>
            <person name="Sezen U.U."/>
            <person name="Trouern-Trend A."/>
            <person name="McMahon S.M."/>
            <person name="Schaberg P.G."/>
            <person name="Yang J."/>
            <person name="Wegrzyn J.L."/>
            <person name="Swenson N.G."/>
        </authorList>
    </citation>
    <scope>NUCLEOTIDE SEQUENCE</scope>
    <source>
        <strain evidence="2">91603</strain>
    </source>
</reference>
<dbReference type="GO" id="GO:0003676">
    <property type="term" value="F:nucleic acid binding"/>
    <property type="evidence" value="ECO:0007669"/>
    <property type="project" value="InterPro"/>
</dbReference>
<comment type="caution">
    <text evidence="2">The sequence shown here is derived from an EMBL/GenBank/DDBJ whole genome shotgun (WGS) entry which is preliminary data.</text>
</comment>
<dbReference type="Pfam" id="PF13456">
    <property type="entry name" value="RVT_3"/>
    <property type="match status" value="1"/>
</dbReference>
<keyword evidence="3" id="KW-1185">Reference proteome</keyword>
<dbReference type="InterPro" id="IPR044730">
    <property type="entry name" value="RNase_H-like_dom_plant"/>
</dbReference>
<dbReference type="GO" id="GO:0004523">
    <property type="term" value="F:RNA-DNA hybrid ribonuclease activity"/>
    <property type="evidence" value="ECO:0007669"/>
    <property type="project" value="InterPro"/>
</dbReference>
<sequence length="288" mass="31547">MCLNLTCGKESWLTPLAVIDVWASRNPPLMPFFDARQLGKSGVWPILRASSLQFIICRLWRGFLFCSLFHLKIDDLCRFCFLSWAIWENRNSLVNCGTSKMPEIVVSGADALLAEFQNSRLAVHTRIPSPSPQICADWIAPLLGKLKLNTAVACRLNSNSAGVGAAIRDDKGRVLVAHSNQLTGHFRAEVGELLAIREGFKLAKFYNLSVNSVEVASSRAASFLSDPDGSLGLSKLIAVDIKAFLFDAGICKVQAIPKSGNSLALKLAHLAFSSVKELLWLDTSPVFR</sequence>
<protein>
    <recommendedName>
        <fullName evidence="1">RNase H type-1 domain-containing protein</fullName>
    </recommendedName>
</protein>
<evidence type="ECO:0000313" key="2">
    <source>
        <dbReference type="EMBL" id="KAI9177627.1"/>
    </source>
</evidence>
<accession>A0AAD5NSE2</accession>
<gene>
    <name evidence="2" type="ORF">LWI28_017469</name>
</gene>
<dbReference type="InterPro" id="IPR012337">
    <property type="entry name" value="RNaseH-like_sf"/>
</dbReference>
<proteinExistence type="predicted"/>
<dbReference type="CDD" id="cd06222">
    <property type="entry name" value="RNase_H_like"/>
    <property type="match status" value="1"/>
</dbReference>
<dbReference type="EMBL" id="JAJSOW010000102">
    <property type="protein sequence ID" value="KAI9177627.1"/>
    <property type="molecule type" value="Genomic_DNA"/>
</dbReference>
<dbReference type="InterPro" id="IPR036397">
    <property type="entry name" value="RNaseH_sf"/>
</dbReference>
<dbReference type="Proteomes" id="UP001064489">
    <property type="component" value="Chromosome 5"/>
</dbReference>
<reference evidence="2" key="2">
    <citation type="submission" date="2023-02" db="EMBL/GenBank/DDBJ databases">
        <authorList>
            <person name="Swenson N.G."/>
            <person name="Wegrzyn J.L."/>
            <person name="Mcevoy S.L."/>
        </authorList>
    </citation>
    <scope>NUCLEOTIDE SEQUENCE</scope>
    <source>
        <strain evidence="2">91603</strain>
        <tissue evidence="2">Leaf</tissue>
    </source>
</reference>